<evidence type="ECO:0000313" key="10">
    <source>
        <dbReference type="EMBL" id="CAA0805872.1"/>
    </source>
</evidence>
<dbReference type="PANTHER" id="PTHR33573:SF57">
    <property type="entry name" value="CASP-LIKE PROTEIN 4B1"/>
    <property type="match status" value="1"/>
</dbReference>
<evidence type="ECO:0000256" key="4">
    <source>
        <dbReference type="ARBA" id="ARBA00022475"/>
    </source>
</evidence>
<protein>
    <recommendedName>
        <fullName evidence="8">CASP-like protein</fullName>
    </recommendedName>
</protein>
<dbReference type="Pfam" id="PF04535">
    <property type="entry name" value="CASP_dom"/>
    <property type="match status" value="1"/>
</dbReference>
<evidence type="ECO:0000256" key="2">
    <source>
        <dbReference type="ARBA" id="ARBA00007651"/>
    </source>
</evidence>
<evidence type="ECO:0000256" key="6">
    <source>
        <dbReference type="ARBA" id="ARBA00022989"/>
    </source>
</evidence>
<dbReference type="PANTHER" id="PTHR33573">
    <property type="entry name" value="CASP-LIKE PROTEIN 4A4"/>
    <property type="match status" value="1"/>
</dbReference>
<name>A0A9N7MBP7_STRHE</name>
<dbReference type="InterPro" id="IPR006702">
    <property type="entry name" value="CASP_dom"/>
</dbReference>
<accession>A0A9N7MBP7</accession>
<dbReference type="GO" id="GO:0005886">
    <property type="term" value="C:plasma membrane"/>
    <property type="evidence" value="ECO:0007669"/>
    <property type="project" value="UniProtKB-SubCell"/>
</dbReference>
<keyword evidence="6" id="KW-1133">Transmembrane helix</keyword>
<comment type="subcellular location">
    <subcellularLocation>
        <location evidence="1 8">Cell membrane</location>
        <topology evidence="1 8">Multi-pass membrane protein</topology>
    </subcellularLocation>
</comment>
<evidence type="ECO:0000259" key="9">
    <source>
        <dbReference type="Pfam" id="PF04535"/>
    </source>
</evidence>
<dbReference type="EMBL" id="CACSLK010000214">
    <property type="protein sequence ID" value="CAA0805872.1"/>
    <property type="molecule type" value="Genomic_DNA"/>
</dbReference>
<sequence length="180" mass="21254">MSRLLGASERLGFQLSNGCFVWWEVSYIVRRWQREDLLQRSSLALRCSGMVFSLLAFVIMVGNKRDWRDFDKYEEYMYVVVTKNLYTEFQAFWQVYQLSTGRESQQHWHIHDDTPFLPFPSELNSWHAQGYDDYLVTEKPHFFFGLFESSCGLWSSPACMEFLSGNFGWAPPICCMGLQF</sequence>
<evidence type="ECO:0000256" key="5">
    <source>
        <dbReference type="ARBA" id="ARBA00022692"/>
    </source>
</evidence>
<comment type="caution">
    <text evidence="10">The sequence shown here is derived from an EMBL/GenBank/DDBJ whole genome shotgun (WGS) entry which is preliminary data.</text>
</comment>
<evidence type="ECO:0000313" key="11">
    <source>
        <dbReference type="Proteomes" id="UP001153555"/>
    </source>
</evidence>
<reference evidence="10" key="1">
    <citation type="submission" date="2019-12" db="EMBL/GenBank/DDBJ databases">
        <authorList>
            <person name="Scholes J."/>
        </authorList>
    </citation>
    <scope>NUCLEOTIDE SEQUENCE</scope>
</reference>
<evidence type="ECO:0000256" key="3">
    <source>
        <dbReference type="ARBA" id="ARBA00011489"/>
    </source>
</evidence>
<keyword evidence="4 8" id="KW-1003">Cell membrane</keyword>
<feature type="domain" description="Casparian strip membrane protein" evidence="9">
    <location>
        <begin position="38"/>
        <end position="106"/>
    </location>
</feature>
<keyword evidence="5" id="KW-0812">Transmembrane</keyword>
<keyword evidence="7" id="KW-0472">Membrane</keyword>
<dbReference type="Proteomes" id="UP001153555">
    <property type="component" value="Unassembled WGS sequence"/>
</dbReference>
<comment type="similarity">
    <text evidence="2 8">Belongs to the Casparian strip membrane proteins (CASP) family.</text>
</comment>
<organism evidence="10 11">
    <name type="scientific">Striga hermonthica</name>
    <name type="common">Purple witchweed</name>
    <name type="synonym">Buchnera hermonthica</name>
    <dbReference type="NCBI Taxonomy" id="68872"/>
    <lineage>
        <taxon>Eukaryota</taxon>
        <taxon>Viridiplantae</taxon>
        <taxon>Streptophyta</taxon>
        <taxon>Embryophyta</taxon>
        <taxon>Tracheophyta</taxon>
        <taxon>Spermatophyta</taxon>
        <taxon>Magnoliopsida</taxon>
        <taxon>eudicotyledons</taxon>
        <taxon>Gunneridae</taxon>
        <taxon>Pentapetalae</taxon>
        <taxon>asterids</taxon>
        <taxon>lamiids</taxon>
        <taxon>Lamiales</taxon>
        <taxon>Orobanchaceae</taxon>
        <taxon>Buchnereae</taxon>
        <taxon>Striga</taxon>
    </lineage>
</organism>
<comment type="subunit">
    <text evidence="3 8">Homodimer and heterodimers.</text>
</comment>
<keyword evidence="11" id="KW-1185">Reference proteome</keyword>
<evidence type="ECO:0000256" key="7">
    <source>
        <dbReference type="ARBA" id="ARBA00023136"/>
    </source>
</evidence>
<gene>
    <name evidence="10" type="ORF">SHERM_00782</name>
</gene>
<dbReference type="AlphaFoldDB" id="A0A9N7MBP7"/>
<proteinExistence type="inferred from homology"/>
<dbReference type="OrthoDB" id="1924823at2759"/>
<evidence type="ECO:0000256" key="1">
    <source>
        <dbReference type="ARBA" id="ARBA00004651"/>
    </source>
</evidence>
<evidence type="ECO:0000256" key="8">
    <source>
        <dbReference type="RuleBase" id="RU361233"/>
    </source>
</evidence>